<evidence type="ECO:0000313" key="2">
    <source>
        <dbReference type="EMBL" id="ODO03044.1"/>
    </source>
</evidence>
<name>A0A1E3JQB4_9TREE</name>
<protein>
    <submittedName>
        <fullName evidence="2">Uncharacterized protein</fullName>
    </submittedName>
</protein>
<feature type="compositionally biased region" description="Basic and acidic residues" evidence="1">
    <location>
        <begin position="151"/>
        <end position="169"/>
    </location>
</feature>
<evidence type="ECO:0000313" key="3">
    <source>
        <dbReference type="Proteomes" id="UP000095149"/>
    </source>
</evidence>
<dbReference type="Proteomes" id="UP000095149">
    <property type="component" value="Unassembled WGS sequence"/>
</dbReference>
<feature type="region of interest" description="Disordered" evidence="1">
    <location>
        <begin position="136"/>
        <end position="251"/>
    </location>
</feature>
<organism evidence="2 3">
    <name type="scientific">Cryptococcus amylolentus CBS 6273</name>
    <dbReference type="NCBI Taxonomy" id="1296118"/>
    <lineage>
        <taxon>Eukaryota</taxon>
        <taxon>Fungi</taxon>
        <taxon>Dikarya</taxon>
        <taxon>Basidiomycota</taxon>
        <taxon>Agaricomycotina</taxon>
        <taxon>Tremellomycetes</taxon>
        <taxon>Tremellales</taxon>
        <taxon>Cryptococcaceae</taxon>
        <taxon>Cryptococcus</taxon>
    </lineage>
</organism>
<dbReference type="AlphaFoldDB" id="A0A1E3JQB4"/>
<reference evidence="2 3" key="1">
    <citation type="submission" date="2016-06" db="EMBL/GenBank/DDBJ databases">
        <title>Evolution of pathogenesis and genome organization in the Tremellales.</title>
        <authorList>
            <person name="Cuomo C."/>
            <person name="Litvintseva A."/>
            <person name="Heitman J."/>
            <person name="Chen Y."/>
            <person name="Sun S."/>
            <person name="Springer D."/>
            <person name="Dromer F."/>
            <person name="Young S."/>
            <person name="Zeng Q."/>
            <person name="Chapman S."/>
            <person name="Gujja S."/>
            <person name="Saif S."/>
            <person name="Birren B."/>
        </authorList>
    </citation>
    <scope>NUCLEOTIDE SEQUENCE [LARGE SCALE GENOMIC DNA]</scope>
    <source>
        <strain evidence="2 3">CBS 6273</strain>
    </source>
</reference>
<dbReference type="EMBL" id="MEKH01000009">
    <property type="protein sequence ID" value="ODO03044.1"/>
    <property type="molecule type" value="Genomic_DNA"/>
</dbReference>
<feature type="compositionally biased region" description="Low complexity" evidence="1">
    <location>
        <begin position="186"/>
        <end position="229"/>
    </location>
</feature>
<accession>A0A1E3JQB4</accession>
<proteinExistence type="predicted"/>
<feature type="compositionally biased region" description="Acidic residues" evidence="1">
    <location>
        <begin position="242"/>
        <end position="251"/>
    </location>
</feature>
<dbReference type="OrthoDB" id="2572476at2759"/>
<evidence type="ECO:0000256" key="1">
    <source>
        <dbReference type="SAM" id="MobiDB-lite"/>
    </source>
</evidence>
<sequence length="251" mass="28304">MSLHNISQIIHAHQLVPTTKFLLTSSLPNRDDPDEWRMCLFWIPNDGRGVKVWKLDQRISETTMNEAQLVKSIQSGMMSVKLKATDDLNAMKELYLQMIEPKKWLSCLEEDEIGQYIPDLMRVIYKLWAQLLDPESEGWTGGGANQQNPSTDERHTRDKTPPPKPKTPELARPAPDIDPQIREMQEQLAQAQAQINALSSQQAKASQGGPGKSSQQSPVKPKAPKNANKLQPTQKRRKIVEDEFAGSDDSD</sequence>
<comment type="caution">
    <text evidence="2">The sequence shown here is derived from an EMBL/GenBank/DDBJ whole genome shotgun (WGS) entry which is preliminary data.</text>
</comment>
<gene>
    <name evidence="2" type="ORF">I350_05889</name>
</gene>